<keyword evidence="7" id="KW-0460">Magnesium</keyword>
<sequence>MTILSFNGNKVKRHLKKRDAQSVQKERLNNPYFIFLHNDIVIYHYKAGRAELYCDENTLSRFQIDWEKACLLGWEQERPVLAAPLFDIPETLPDGFYHIALKESYKQGLFISNQSGALAQAVSLLSWHKNNSFCARCGHETVMSDGGMKRICHQCQIEHFPRVDPVVIMLVHYEDYCLLARSPHFEQNNYSCLAGFVEQGETLEMAVRRESLEEMGVAIGEVNYYASQPWPFSHSLMLGCYAKALNLDVTIDHNEIEAGRWFSKQEVSQIIAHHHPENITLPPEGAIAHFLIKQWWKSKNNDILN</sequence>
<dbReference type="InterPro" id="IPR000086">
    <property type="entry name" value="NUDIX_hydrolase_dom"/>
</dbReference>
<reference evidence="11 12" key="1">
    <citation type="submission" date="2012-03" db="EMBL/GenBank/DDBJ databases">
        <title>The Genome Sequence of Bartonella tamiae Th239.</title>
        <authorList>
            <consortium name="The Broad Institute Genome Sequencing Platform"/>
            <consortium name="The Broad Institute Genome Sequencing Center for Infectious Disease"/>
            <person name="Feldgarden M."/>
            <person name="Kirby J."/>
            <person name="Kosoy M."/>
            <person name="Birtles R."/>
            <person name="Probert W.S."/>
            <person name="Chiaraviglio L."/>
            <person name="Young S.K."/>
            <person name="Zeng Q."/>
            <person name="Gargeya S."/>
            <person name="Fitzgerald M."/>
            <person name="Haas B."/>
            <person name="Abouelleil A."/>
            <person name="Alvarado L."/>
            <person name="Arachchi H.M."/>
            <person name="Berlin A."/>
            <person name="Chapman S.B."/>
            <person name="Gearin G."/>
            <person name="Goldberg J."/>
            <person name="Griggs A."/>
            <person name="Gujja S."/>
            <person name="Hansen M."/>
            <person name="Heiman D."/>
            <person name="Howarth C."/>
            <person name="Larimer J."/>
            <person name="Lui A."/>
            <person name="MacDonald P.J.P."/>
            <person name="McCowen C."/>
            <person name="Montmayeur A."/>
            <person name="Murphy C."/>
            <person name="Neiman D."/>
            <person name="Pearson M."/>
            <person name="Priest M."/>
            <person name="Roberts A."/>
            <person name="Saif S."/>
            <person name="Shea T."/>
            <person name="Sisk P."/>
            <person name="Stolte C."/>
            <person name="Sykes S."/>
            <person name="Wortman J."/>
            <person name="Nusbaum C."/>
            <person name="Birren B."/>
        </authorList>
    </citation>
    <scope>NUCLEOTIDE SEQUENCE [LARGE SCALE GENOMIC DNA]</scope>
    <source>
        <strain evidence="11 12">Th239</strain>
    </source>
</reference>
<dbReference type="PANTHER" id="PTHR42904:SF6">
    <property type="entry name" value="NAD-CAPPED RNA HYDROLASE NUDT12"/>
    <property type="match status" value="1"/>
</dbReference>
<dbReference type="InterPro" id="IPR015375">
    <property type="entry name" value="NADH_PPase-like_N"/>
</dbReference>
<name>J0ZRF7_9HYPH</name>
<keyword evidence="12" id="KW-1185">Reference proteome</keyword>
<dbReference type="GO" id="GO:0019677">
    <property type="term" value="P:NAD+ catabolic process"/>
    <property type="evidence" value="ECO:0007669"/>
    <property type="project" value="TreeGrafter"/>
</dbReference>
<evidence type="ECO:0000256" key="3">
    <source>
        <dbReference type="ARBA" id="ARBA00009595"/>
    </source>
</evidence>
<dbReference type="EMBL" id="AIMB01000003">
    <property type="protein sequence ID" value="EJF91278.1"/>
    <property type="molecule type" value="Genomic_DNA"/>
</dbReference>
<keyword evidence="8" id="KW-0520">NAD</keyword>
<dbReference type="PROSITE" id="PS51462">
    <property type="entry name" value="NUDIX"/>
    <property type="match status" value="1"/>
</dbReference>
<dbReference type="InterPro" id="IPR049734">
    <property type="entry name" value="NudC-like_C"/>
</dbReference>
<dbReference type="Pfam" id="PF09297">
    <property type="entry name" value="Zn_ribbon_NUD"/>
    <property type="match status" value="1"/>
</dbReference>
<dbReference type="SUPFAM" id="SSF55811">
    <property type="entry name" value="Nudix"/>
    <property type="match status" value="1"/>
</dbReference>
<dbReference type="AlphaFoldDB" id="J0ZRF7"/>
<comment type="cofactor">
    <cofactor evidence="1">
        <name>Mg(2+)</name>
        <dbReference type="ChEBI" id="CHEBI:18420"/>
    </cofactor>
</comment>
<gene>
    <name evidence="11" type="ORF">ME5_00610</name>
</gene>
<keyword evidence="5" id="KW-0479">Metal-binding</keyword>
<dbReference type="Proteomes" id="UP000008952">
    <property type="component" value="Unassembled WGS sequence"/>
</dbReference>
<dbReference type="GO" id="GO:0046872">
    <property type="term" value="F:metal ion binding"/>
    <property type="evidence" value="ECO:0007669"/>
    <property type="project" value="UniProtKB-KW"/>
</dbReference>
<dbReference type="GO" id="GO:0006742">
    <property type="term" value="P:NADP+ catabolic process"/>
    <property type="evidence" value="ECO:0007669"/>
    <property type="project" value="TreeGrafter"/>
</dbReference>
<dbReference type="NCBIfam" id="NF001299">
    <property type="entry name" value="PRK00241.1"/>
    <property type="match status" value="1"/>
</dbReference>
<dbReference type="eggNOG" id="COG2816">
    <property type="taxonomic scope" value="Bacteria"/>
</dbReference>
<proteinExistence type="inferred from homology"/>
<evidence type="ECO:0000256" key="5">
    <source>
        <dbReference type="ARBA" id="ARBA00022723"/>
    </source>
</evidence>
<comment type="catalytic activity">
    <reaction evidence="9">
        <text>a 5'-end NAD(+)-phospho-ribonucleoside in mRNA + H2O = a 5'-end phospho-adenosine-phospho-ribonucleoside in mRNA + beta-nicotinamide D-ribonucleotide + 2 H(+)</text>
        <dbReference type="Rhea" id="RHEA:60876"/>
        <dbReference type="Rhea" id="RHEA-COMP:15698"/>
        <dbReference type="Rhea" id="RHEA-COMP:15719"/>
        <dbReference type="ChEBI" id="CHEBI:14649"/>
        <dbReference type="ChEBI" id="CHEBI:15377"/>
        <dbReference type="ChEBI" id="CHEBI:15378"/>
        <dbReference type="ChEBI" id="CHEBI:144029"/>
        <dbReference type="ChEBI" id="CHEBI:144051"/>
    </reaction>
    <physiologicalReaction direction="left-to-right" evidence="9">
        <dbReference type="Rhea" id="RHEA:60877"/>
    </physiologicalReaction>
</comment>
<dbReference type="InterPro" id="IPR050241">
    <property type="entry name" value="NAD-cap_RNA_hydrolase_NudC"/>
</dbReference>
<evidence type="ECO:0000256" key="2">
    <source>
        <dbReference type="ARBA" id="ARBA00001947"/>
    </source>
</evidence>
<protein>
    <recommendedName>
        <fullName evidence="4">NAD(+) diphosphatase</fullName>
        <ecNumber evidence="4">3.6.1.22</ecNumber>
    </recommendedName>
</protein>
<dbReference type="EC" id="3.6.1.22" evidence="4"/>
<dbReference type="PANTHER" id="PTHR42904">
    <property type="entry name" value="NUDIX HYDROLASE, NUDC SUBFAMILY"/>
    <property type="match status" value="1"/>
</dbReference>
<evidence type="ECO:0000256" key="7">
    <source>
        <dbReference type="ARBA" id="ARBA00022842"/>
    </source>
</evidence>
<evidence type="ECO:0000313" key="12">
    <source>
        <dbReference type="Proteomes" id="UP000008952"/>
    </source>
</evidence>
<dbReference type="Gene3D" id="3.90.79.10">
    <property type="entry name" value="Nucleoside Triphosphate Pyrophosphohydrolase"/>
    <property type="match status" value="1"/>
</dbReference>
<evidence type="ECO:0000256" key="4">
    <source>
        <dbReference type="ARBA" id="ARBA00012381"/>
    </source>
</evidence>
<evidence type="ECO:0000256" key="6">
    <source>
        <dbReference type="ARBA" id="ARBA00022801"/>
    </source>
</evidence>
<evidence type="ECO:0000313" key="11">
    <source>
        <dbReference type="EMBL" id="EJF91278.1"/>
    </source>
</evidence>
<evidence type="ECO:0000256" key="9">
    <source>
        <dbReference type="ARBA" id="ARBA00023679"/>
    </source>
</evidence>
<dbReference type="InterPro" id="IPR015376">
    <property type="entry name" value="Znr_NADH_PPase"/>
</dbReference>
<dbReference type="RefSeq" id="WP_008038309.1">
    <property type="nucleotide sequence ID" value="NZ_JH725147.1"/>
</dbReference>
<dbReference type="PATRIC" id="fig|1094558.3.peg.672"/>
<comment type="similarity">
    <text evidence="3">Belongs to the Nudix hydrolase family. NudC subfamily.</text>
</comment>
<evidence type="ECO:0000256" key="1">
    <source>
        <dbReference type="ARBA" id="ARBA00001946"/>
    </source>
</evidence>
<dbReference type="Pfam" id="PF09296">
    <property type="entry name" value="NUDIX-like"/>
    <property type="match status" value="1"/>
</dbReference>
<evidence type="ECO:0000259" key="10">
    <source>
        <dbReference type="PROSITE" id="PS51462"/>
    </source>
</evidence>
<dbReference type="STRING" id="1094558.ME5_00610"/>
<keyword evidence="6" id="KW-0378">Hydrolase</keyword>
<dbReference type="PROSITE" id="PS00893">
    <property type="entry name" value="NUDIX_BOX"/>
    <property type="match status" value="1"/>
</dbReference>
<dbReference type="GO" id="GO:0035529">
    <property type="term" value="F:NADH pyrophosphatase activity"/>
    <property type="evidence" value="ECO:0007669"/>
    <property type="project" value="TreeGrafter"/>
</dbReference>
<comment type="cofactor">
    <cofactor evidence="2">
        <name>Zn(2+)</name>
        <dbReference type="ChEBI" id="CHEBI:29105"/>
    </cofactor>
</comment>
<dbReference type="CDD" id="cd03429">
    <property type="entry name" value="NUDIX_NADH_pyrophosphatase_Nudt13"/>
    <property type="match status" value="1"/>
</dbReference>
<comment type="caution">
    <text evidence="11">The sequence shown here is derived from an EMBL/GenBank/DDBJ whole genome shotgun (WGS) entry which is preliminary data.</text>
</comment>
<dbReference type="GO" id="GO:0005829">
    <property type="term" value="C:cytosol"/>
    <property type="evidence" value="ECO:0007669"/>
    <property type="project" value="TreeGrafter"/>
</dbReference>
<evidence type="ECO:0000256" key="8">
    <source>
        <dbReference type="ARBA" id="ARBA00023027"/>
    </source>
</evidence>
<feature type="domain" description="Nudix hydrolase" evidence="10">
    <location>
        <begin position="161"/>
        <end position="285"/>
    </location>
</feature>
<dbReference type="HOGENOM" id="CLU_037162_0_4_5"/>
<accession>J0ZRF7</accession>
<dbReference type="Gene3D" id="3.90.79.20">
    <property type="match status" value="1"/>
</dbReference>
<dbReference type="Pfam" id="PF00293">
    <property type="entry name" value="NUDIX"/>
    <property type="match status" value="1"/>
</dbReference>
<organism evidence="11 12">
    <name type="scientific">Bartonella tamiae Th239</name>
    <dbReference type="NCBI Taxonomy" id="1094558"/>
    <lineage>
        <taxon>Bacteria</taxon>
        <taxon>Pseudomonadati</taxon>
        <taxon>Pseudomonadota</taxon>
        <taxon>Alphaproteobacteria</taxon>
        <taxon>Hyphomicrobiales</taxon>
        <taxon>Bartonellaceae</taxon>
        <taxon>Bartonella</taxon>
    </lineage>
</organism>
<dbReference type="InterPro" id="IPR015797">
    <property type="entry name" value="NUDIX_hydrolase-like_dom_sf"/>
</dbReference>
<dbReference type="OrthoDB" id="9791656at2"/>
<dbReference type="InterPro" id="IPR020084">
    <property type="entry name" value="NUDIX_hydrolase_CS"/>
</dbReference>